<gene>
    <name evidence="2" type="ORF">THITE_2128592</name>
</gene>
<evidence type="ECO:0000256" key="1">
    <source>
        <dbReference type="SAM" id="SignalP"/>
    </source>
</evidence>
<dbReference type="KEGG" id="ttt:THITE_2128592"/>
<evidence type="ECO:0000313" key="2">
    <source>
        <dbReference type="EMBL" id="AEO66541.1"/>
    </source>
</evidence>
<name>G2R144_THETT</name>
<keyword evidence="1" id="KW-0732">Signal</keyword>
<dbReference type="GeneID" id="11514880"/>
<dbReference type="HOGENOM" id="CLU_1526206_0_0_1"/>
<dbReference type="AlphaFoldDB" id="G2R144"/>
<sequence length="176" mass="19014">MPIMKLLLAVILFPFCASVVTDVGTNTSEDLGTRQLLQEVAPAARASDAPPRAGLSYLLKGLGPVSHVAVGEVGSWKPECGSSYGRSAVVRSIQKHVKALAKRPGNCYVEARTCVKLACSFEGAITWCNDGVRAISRPCGDIAKDAKRVMTRCKRGYEKLKMAWTRGQNWQACIDS</sequence>
<accession>G2R144</accession>
<evidence type="ECO:0008006" key="4">
    <source>
        <dbReference type="Google" id="ProtNLM"/>
    </source>
</evidence>
<evidence type="ECO:0000313" key="3">
    <source>
        <dbReference type="Proteomes" id="UP000008181"/>
    </source>
</evidence>
<keyword evidence="3" id="KW-1185">Reference proteome</keyword>
<protein>
    <recommendedName>
        <fullName evidence="4">Secreted protein</fullName>
    </recommendedName>
</protein>
<organism evidence="2 3">
    <name type="scientific">Thermothielavioides terrestris (strain ATCC 38088 / NRRL 8126)</name>
    <name type="common">Thielavia terrestris</name>
    <dbReference type="NCBI Taxonomy" id="578455"/>
    <lineage>
        <taxon>Eukaryota</taxon>
        <taxon>Fungi</taxon>
        <taxon>Dikarya</taxon>
        <taxon>Ascomycota</taxon>
        <taxon>Pezizomycotina</taxon>
        <taxon>Sordariomycetes</taxon>
        <taxon>Sordariomycetidae</taxon>
        <taxon>Sordariales</taxon>
        <taxon>Chaetomiaceae</taxon>
        <taxon>Thermothielavioides</taxon>
        <taxon>Thermothielavioides terrestris</taxon>
    </lineage>
</organism>
<feature type="signal peptide" evidence="1">
    <location>
        <begin position="1"/>
        <end position="18"/>
    </location>
</feature>
<dbReference type="EMBL" id="CP003010">
    <property type="protein sequence ID" value="AEO66541.1"/>
    <property type="molecule type" value="Genomic_DNA"/>
</dbReference>
<proteinExistence type="predicted"/>
<reference evidence="2 3" key="1">
    <citation type="journal article" date="2011" name="Nat. Biotechnol.">
        <title>Comparative genomic analysis of the thermophilic biomass-degrading fungi Myceliophthora thermophila and Thielavia terrestris.</title>
        <authorList>
            <person name="Berka R.M."/>
            <person name="Grigoriev I.V."/>
            <person name="Otillar R."/>
            <person name="Salamov A."/>
            <person name="Grimwood J."/>
            <person name="Reid I."/>
            <person name="Ishmael N."/>
            <person name="John T."/>
            <person name="Darmond C."/>
            <person name="Moisan M.-C."/>
            <person name="Henrissat B."/>
            <person name="Coutinho P.M."/>
            <person name="Lombard V."/>
            <person name="Natvig D.O."/>
            <person name="Lindquist E."/>
            <person name="Schmutz J."/>
            <person name="Lucas S."/>
            <person name="Harris P."/>
            <person name="Powlowski J."/>
            <person name="Bellemare A."/>
            <person name="Taylor D."/>
            <person name="Butler G."/>
            <person name="de Vries R.P."/>
            <person name="Allijn I.E."/>
            <person name="van den Brink J."/>
            <person name="Ushinsky S."/>
            <person name="Storms R."/>
            <person name="Powell A.J."/>
            <person name="Paulsen I.T."/>
            <person name="Elbourne L.D.H."/>
            <person name="Baker S.E."/>
            <person name="Magnuson J."/>
            <person name="LaBoissiere S."/>
            <person name="Clutterbuck A.J."/>
            <person name="Martinez D."/>
            <person name="Wogulis M."/>
            <person name="de Leon A.L."/>
            <person name="Rey M.W."/>
            <person name="Tsang A."/>
        </authorList>
    </citation>
    <scope>NUCLEOTIDE SEQUENCE [LARGE SCALE GENOMIC DNA]</scope>
    <source>
        <strain evidence="3">ATCC 38088 / NRRL 8126</strain>
    </source>
</reference>
<dbReference type="Proteomes" id="UP000008181">
    <property type="component" value="Chromosome 2"/>
</dbReference>
<dbReference type="RefSeq" id="XP_003652877.1">
    <property type="nucleotide sequence ID" value="XM_003652829.1"/>
</dbReference>
<feature type="chain" id="PRO_5003436853" description="Secreted protein" evidence="1">
    <location>
        <begin position="19"/>
        <end position="176"/>
    </location>
</feature>
<dbReference type="OrthoDB" id="3552888at2759"/>